<sequence length="188" mass="20495">MEISRKMNLVTPVETASGNIYIHSTPITKAVYREHFLTLSKAFAAIFGQGLGVLAGPRVAYLMLERVAKNDEVWEGKTGVKNTLLQEIIRNSTAIVPVDGKGWEEIPLDVAISREIVDEDDVLGEIVFFTCVCAINRPNQVKGLMKEMSSLWNSVYTSQTAMEWAASLPTSTVKESSGATASTLSVPS</sequence>
<proteinExistence type="predicted"/>
<name>A0A3S4YVQ6_SERFO</name>
<gene>
    <name evidence="1" type="ORF">NCTC13193_02696</name>
</gene>
<reference evidence="1 2" key="1">
    <citation type="submission" date="2018-12" db="EMBL/GenBank/DDBJ databases">
        <authorList>
            <consortium name="Pathogen Informatics"/>
        </authorList>
    </citation>
    <scope>NUCLEOTIDE SEQUENCE [LARGE SCALE GENOMIC DNA]</scope>
    <source>
        <strain evidence="1 2">NCTC13193</strain>
    </source>
</reference>
<dbReference type="EMBL" id="LR134492">
    <property type="protein sequence ID" value="VEI69541.1"/>
    <property type="molecule type" value="Genomic_DNA"/>
</dbReference>
<dbReference type="AlphaFoldDB" id="A0A3S4YVQ6"/>
<protein>
    <submittedName>
        <fullName evidence="1">Uncharacterized protein</fullName>
    </submittedName>
</protein>
<evidence type="ECO:0000313" key="2">
    <source>
        <dbReference type="Proteomes" id="UP000270487"/>
    </source>
</evidence>
<accession>A0A3S4YVQ6</accession>
<organism evidence="1 2">
    <name type="scientific">Serratia fonticola</name>
    <dbReference type="NCBI Taxonomy" id="47917"/>
    <lineage>
        <taxon>Bacteria</taxon>
        <taxon>Pseudomonadati</taxon>
        <taxon>Pseudomonadota</taxon>
        <taxon>Gammaproteobacteria</taxon>
        <taxon>Enterobacterales</taxon>
        <taxon>Yersiniaceae</taxon>
        <taxon>Serratia</taxon>
    </lineage>
</organism>
<evidence type="ECO:0000313" key="1">
    <source>
        <dbReference type="EMBL" id="VEI69541.1"/>
    </source>
</evidence>
<dbReference type="Proteomes" id="UP000270487">
    <property type="component" value="Chromosome"/>
</dbReference>